<dbReference type="RefSeq" id="XP_018998021.1">
    <property type="nucleotide sequence ID" value="XM_019133316.1"/>
</dbReference>
<organism evidence="2 3">
    <name type="scientific">Cryptococcus amylolentus CBS 6039</name>
    <dbReference type="NCBI Taxonomy" id="1295533"/>
    <lineage>
        <taxon>Eukaryota</taxon>
        <taxon>Fungi</taxon>
        <taxon>Dikarya</taxon>
        <taxon>Basidiomycota</taxon>
        <taxon>Agaricomycotina</taxon>
        <taxon>Tremellomycetes</taxon>
        <taxon>Tremellales</taxon>
        <taxon>Cryptococcaceae</taxon>
        <taxon>Cryptococcus</taxon>
    </lineage>
</organism>
<feature type="domain" description="NADH:ubiquinone oxidoreductase intermediate-associated protein 30" evidence="1">
    <location>
        <begin position="13"/>
        <end position="228"/>
    </location>
</feature>
<keyword evidence="3" id="KW-1185">Reference proteome</keyword>
<protein>
    <recommendedName>
        <fullName evidence="1">NADH:ubiquinone oxidoreductase intermediate-associated protein 30 domain-containing protein</fullName>
    </recommendedName>
</protein>
<evidence type="ECO:0000259" key="1">
    <source>
        <dbReference type="Pfam" id="PF08547"/>
    </source>
</evidence>
<proteinExistence type="predicted"/>
<dbReference type="AlphaFoldDB" id="A0A1E3I6V1"/>
<dbReference type="GO" id="GO:0010257">
    <property type="term" value="P:NADH dehydrogenase complex assembly"/>
    <property type="evidence" value="ECO:0007669"/>
    <property type="project" value="TreeGrafter"/>
</dbReference>
<name>A0A1E3I6V1_9TREE</name>
<dbReference type="PANTHER" id="PTHR13194:SF19">
    <property type="entry name" value="NAD(P)-BINDING ROSSMANN-FOLD SUPERFAMILY PROTEIN"/>
    <property type="match status" value="1"/>
</dbReference>
<dbReference type="InterPro" id="IPR039131">
    <property type="entry name" value="NDUFAF1"/>
</dbReference>
<dbReference type="GeneID" id="30151526"/>
<dbReference type="Proteomes" id="UP000094065">
    <property type="component" value="Unassembled WGS sequence"/>
</dbReference>
<dbReference type="GO" id="GO:0051082">
    <property type="term" value="F:unfolded protein binding"/>
    <property type="evidence" value="ECO:0007669"/>
    <property type="project" value="TreeGrafter"/>
</dbReference>
<dbReference type="PANTHER" id="PTHR13194">
    <property type="entry name" value="COMPLEX I INTERMEDIATE-ASSOCIATED PROTEIN 30"/>
    <property type="match status" value="1"/>
</dbReference>
<dbReference type="EMBL" id="AWGJ01000001">
    <property type="protein sequence ID" value="ODN84218.1"/>
    <property type="molecule type" value="Genomic_DNA"/>
</dbReference>
<gene>
    <name evidence="2" type="ORF">L202_00217</name>
</gene>
<dbReference type="InterPro" id="IPR013857">
    <property type="entry name" value="NADH-UbQ_OxRdtase-assoc_prot30"/>
</dbReference>
<evidence type="ECO:0000313" key="2">
    <source>
        <dbReference type="EMBL" id="ODN84218.1"/>
    </source>
</evidence>
<dbReference type="Pfam" id="PF08547">
    <property type="entry name" value="CIA30"/>
    <property type="match status" value="1"/>
</dbReference>
<comment type="caution">
    <text evidence="2">The sequence shown here is derived from an EMBL/GenBank/DDBJ whole genome shotgun (WGS) entry which is preliminary data.</text>
</comment>
<evidence type="ECO:0000313" key="3">
    <source>
        <dbReference type="Proteomes" id="UP000094065"/>
    </source>
</evidence>
<reference evidence="2 3" key="1">
    <citation type="submission" date="2016-06" db="EMBL/GenBank/DDBJ databases">
        <title>Evolution of pathogenesis and genome organization in the Tremellales.</title>
        <authorList>
            <person name="Cuomo C."/>
            <person name="Litvintseva A."/>
            <person name="Heitman J."/>
            <person name="Chen Y."/>
            <person name="Sun S."/>
            <person name="Springer D."/>
            <person name="Dromer F."/>
            <person name="Young S."/>
            <person name="Zeng Q."/>
            <person name="Chapman S."/>
            <person name="Gujja S."/>
            <person name="Saif S."/>
            <person name="Birren B."/>
        </authorList>
    </citation>
    <scope>NUCLEOTIDE SEQUENCE [LARGE SCALE GENOMIC DNA]</scope>
    <source>
        <strain evidence="2 3">CBS 6039</strain>
    </source>
</reference>
<accession>A0A1E3I6V1</accession>
<sequence length="281" mass="31412">MFPKDHPLFPPFHFHKWRAVDDRVRGGSSVSHLDPVKIDVHGHVSSVAQDEIEEMEKKGHGGKDHLAGRFWGNLDIKTLGGAGFASQAFRYGPAPLHFPRHKYSGISITALTDPLQSVDEKHPHPENFTFVLKTSPTAHIPKHPKTPAPPRAAQLTYQVEFNISHGGASTRTPGEKKFTFPWGEFKATYRGREIKKGDPQWVPLDTSSIYEVSLMCRSDFGQQEGDFGVIVTDISAVEKGQEKEDEDEGCWSGVVGWFKWAIGAERGIRLEEDENELCEKA</sequence>
<dbReference type="STRING" id="1295533.A0A1E3I6V1"/>
<dbReference type="OrthoDB" id="426386at2759"/>